<keyword evidence="1" id="KW-0472">Membrane</keyword>
<dbReference type="AlphaFoldDB" id="A0A564ZU78"/>
<dbReference type="EMBL" id="LT635620">
    <property type="protein sequence ID" value="VUZ95675.1"/>
    <property type="molecule type" value="Genomic_DNA"/>
</dbReference>
<evidence type="ECO:0000256" key="1">
    <source>
        <dbReference type="SAM" id="Phobius"/>
    </source>
</evidence>
<evidence type="ECO:0000313" key="3">
    <source>
        <dbReference type="Proteomes" id="UP000220605"/>
    </source>
</evidence>
<sequence length="149" mass="16872">MEGKSTESSDAIDLSNIPEHATNVLKLVQDKLCEVYTYINLGEYICHKPNIAILVTLIFFILLFSIISLICCKCCCKKKESETSSIDYNQFTIDPNGQMYSAMYHGQMMQPQMISGKMMYSQMFPGGLMYPQMIQGGMMTPQMYQAAIQ</sequence>
<dbReference type="Proteomes" id="UP000220605">
    <property type="component" value="Chromosome 9"/>
</dbReference>
<accession>A0A564ZU78</accession>
<reference evidence="3" key="1">
    <citation type="submission" date="2016-07" db="EMBL/GenBank/DDBJ databases">
        <authorList>
            <consortium name="Pathogen Informatics"/>
        </authorList>
    </citation>
    <scope>NUCLEOTIDE SEQUENCE [LARGE SCALE GENOMIC DNA]</scope>
</reference>
<feature type="transmembrane region" description="Helical" evidence="1">
    <location>
        <begin position="51"/>
        <end position="70"/>
    </location>
</feature>
<keyword evidence="1" id="KW-0812">Transmembrane</keyword>
<dbReference type="VEuPathDB" id="PlasmoDB:PVP01_0902200"/>
<name>A0A564ZU78_PLAVI</name>
<proteinExistence type="predicted"/>
<gene>
    <name evidence="2" type="ORF">PVP01_0902200</name>
</gene>
<keyword evidence="1" id="KW-1133">Transmembrane helix</keyword>
<protein>
    <submittedName>
        <fullName evidence="2">Uncharacterized protein</fullName>
    </submittedName>
</protein>
<evidence type="ECO:0000313" key="2">
    <source>
        <dbReference type="EMBL" id="VUZ95675.1"/>
    </source>
</evidence>
<organism evidence="2 3">
    <name type="scientific">Plasmodium vivax</name>
    <name type="common">malaria parasite P. vivax</name>
    <dbReference type="NCBI Taxonomy" id="5855"/>
    <lineage>
        <taxon>Eukaryota</taxon>
        <taxon>Sar</taxon>
        <taxon>Alveolata</taxon>
        <taxon>Apicomplexa</taxon>
        <taxon>Aconoidasida</taxon>
        <taxon>Haemosporida</taxon>
        <taxon>Plasmodiidae</taxon>
        <taxon>Plasmodium</taxon>
        <taxon>Plasmodium (Plasmodium)</taxon>
    </lineage>
</organism>